<gene>
    <name evidence="1" type="ORF">EVAR_15038_1</name>
</gene>
<accession>A0A4C1X9U8</accession>
<evidence type="ECO:0000313" key="1">
    <source>
        <dbReference type="EMBL" id="GBP59035.1"/>
    </source>
</evidence>
<reference evidence="1 2" key="1">
    <citation type="journal article" date="2019" name="Commun. Biol.">
        <title>The bagworm genome reveals a unique fibroin gene that provides high tensile strength.</title>
        <authorList>
            <person name="Kono N."/>
            <person name="Nakamura H."/>
            <person name="Ohtoshi R."/>
            <person name="Tomita M."/>
            <person name="Numata K."/>
            <person name="Arakawa K."/>
        </authorList>
    </citation>
    <scope>NUCLEOTIDE SEQUENCE [LARGE SCALE GENOMIC DNA]</scope>
</reference>
<protein>
    <submittedName>
        <fullName evidence="1">Uncharacterized protein</fullName>
    </submittedName>
</protein>
<organism evidence="1 2">
    <name type="scientific">Eumeta variegata</name>
    <name type="common">Bagworm moth</name>
    <name type="synonym">Eumeta japonica</name>
    <dbReference type="NCBI Taxonomy" id="151549"/>
    <lineage>
        <taxon>Eukaryota</taxon>
        <taxon>Metazoa</taxon>
        <taxon>Ecdysozoa</taxon>
        <taxon>Arthropoda</taxon>
        <taxon>Hexapoda</taxon>
        <taxon>Insecta</taxon>
        <taxon>Pterygota</taxon>
        <taxon>Neoptera</taxon>
        <taxon>Endopterygota</taxon>
        <taxon>Lepidoptera</taxon>
        <taxon>Glossata</taxon>
        <taxon>Ditrysia</taxon>
        <taxon>Tineoidea</taxon>
        <taxon>Psychidae</taxon>
        <taxon>Oiketicinae</taxon>
        <taxon>Eumeta</taxon>
    </lineage>
</organism>
<comment type="caution">
    <text evidence="1">The sequence shown here is derived from an EMBL/GenBank/DDBJ whole genome shotgun (WGS) entry which is preliminary data.</text>
</comment>
<name>A0A4C1X9U8_EUMVA</name>
<proteinExistence type="predicted"/>
<sequence length="87" mass="9836">MMETTLDNIHRCLTETGLEKRPYLLSIQVDALSRQHWKADGHKTLLTNDKNEMWSSFYGSAVNEAPYSFVVSVRLSLGGLAQKLIPI</sequence>
<dbReference type="EMBL" id="BGZK01000750">
    <property type="protein sequence ID" value="GBP59035.1"/>
    <property type="molecule type" value="Genomic_DNA"/>
</dbReference>
<dbReference type="AlphaFoldDB" id="A0A4C1X9U8"/>
<dbReference type="Proteomes" id="UP000299102">
    <property type="component" value="Unassembled WGS sequence"/>
</dbReference>
<keyword evidence="2" id="KW-1185">Reference proteome</keyword>
<evidence type="ECO:0000313" key="2">
    <source>
        <dbReference type="Proteomes" id="UP000299102"/>
    </source>
</evidence>